<comment type="caution">
    <text evidence="3">The sequence shown here is derived from an EMBL/GenBank/DDBJ whole genome shotgun (WGS) entry which is preliminary data.</text>
</comment>
<proteinExistence type="predicted"/>
<evidence type="ECO:0000313" key="3">
    <source>
        <dbReference type="EMBL" id="KAI1861486.1"/>
    </source>
</evidence>
<dbReference type="PROSITE" id="PS50879">
    <property type="entry name" value="RNASE_H_1"/>
    <property type="match status" value="1"/>
</dbReference>
<dbReference type="GO" id="GO:0003676">
    <property type="term" value="F:nucleic acid binding"/>
    <property type="evidence" value="ECO:0007669"/>
    <property type="project" value="InterPro"/>
</dbReference>
<dbReference type="GO" id="GO:0004523">
    <property type="term" value="F:RNA-DNA hybrid ribonuclease activity"/>
    <property type="evidence" value="ECO:0007669"/>
    <property type="project" value="InterPro"/>
</dbReference>
<dbReference type="AlphaFoldDB" id="A0A9P9WFZ8"/>
<dbReference type="InterPro" id="IPR002156">
    <property type="entry name" value="RNaseH_domain"/>
</dbReference>
<accession>A0A9P9WFZ8</accession>
<evidence type="ECO:0000256" key="1">
    <source>
        <dbReference type="SAM" id="MobiDB-lite"/>
    </source>
</evidence>
<protein>
    <recommendedName>
        <fullName evidence="2">RNase H type-1 domain-containing protein</fullName>
    </recommendedName>
</protein>
<dbReference type="InterPro" id="IPR012337">
    <property type="entry name" value="RNaseH-like_sf"/>
</dbReference>
<feature type="region of interest" description="Disordered" evidence="1">
    <location>
        <begin position="80"/>
        <end position="103"/>
    </location>
</feature>
<gene>
    <name evidence="3" type="ORF">JX265_009453</name>
</gene>
<dbReference type="InterPro" id="IPR036397">
    <property type="entry name" value="RNaseH_sf"/>
</dbReference>
<dbReference type="Proteomes" id="UP000829685">
    <property type="component" value="Unassembled WGS sequence"/>
</dbReference>
<evidence type="ECO:0000313" key="4">
    <source>
        <dbReference type="Proteomes" id="UP000829685"/>
    </source>
</evidence>
<dbReference type="Gene3D" id="3.30.420.10">
    <property type="entry name" value="Ribonuclease H-like superfamily/Ribonuclease H"/>
    <property type="match status" value="1"/>
</dbReference>
<organism evidence="3 4">
    <name type="scientific">Neoarthrinium moseri</name>
    <dbReference type="NCBI Taxonomy" id="1658444"/>
    <lineage>
        <taxon>Eukaryota</taxon>
        <taxon>Fungi</taxon>
        <taxon>Dikarya</taxon>
        <taxon>Ascomycota</taxon>
        <taxon>Pezizomycotina</taxon>
        <taxon>Sordariomycetes</taxon>
        <taxon>Xylariomycetidae</taxon>
        <taxon>Amphisphaeriales</taxon>
        <taxon>Apiosporaceae</taxon>
        <taxon>Neoarthrinium</taxon>
    </lineage>
</organism>
<dbReference type="SUPFAM" id="SSF53098">
    <property type="entry name" value="Ribonuclease H-like"/>
    <property type="match status" value="1"/>
</dbReference>
<name>A0A9P9WFZ8_9PEZI</name>
<dbReference type="CDD" id="cd09276">
    <property type="entry name" value="Rnase_HI_RT_non_LTR"/>
    <property type="match status" value="1"/>
</dbReference>
<evidence type="ECO:0000259" key="2">
    <source>
        <dbReference type="PROSITE" id="PS50879"/>
    </source>
</evidence>
<feature type="domain" description="RNase H type-1" evidence="2">
    <location>
        <begin position="194"/>
        <end position="356"/>
    </location>
</feature>
<reference evidence="3" key="1">
    <citation type="submission" date="2021-03" db="EMBL/GenBank/DDBJ databases">
        <title>Revisited historic fungal species revealed as producer of novel bioactive compounds through whole genome sequencing and comparative genomics.</title>
        <authorList>
            <person name="Vignolle G.A."/>
            <person name="Hochenegger N."/>
            <person name="Mach R.L."/>
            <person name="Mach-Aigner A.R."/>
            <person name="Javad Rahimi M."/>
            <person name="Salim K.A."/>
            <person name="Chan C.M."/>
            <person name="Lim L.B.L."/>
            <person name="Cai F."/>
            <person name="Druzhinina I.S."/>
            <person name="U'Ren J.M."/>
            <person name="Derntl C."/>
        </authorList>
    </citation>
    <scope>NUCLEOTIDE SEQUENCE</scope>
    <source>
        <strain evidence="3">TUCIM 5799</strain>
    </source>
</reference>
<sequence>MEPHTGDVPGTHHAILYQDGGHAQREAPKYGPELPEICWLEAKSGGKSIPRAEITAPDDAVRSLLSDAKHELKHTRYFLRSSVSSSSAPQSTRATKRNRPKKQAMVIELKPIRDVKNRVSKKKGKDKEHESRRVRILAGLAKSQLERTSNDACEAGSIDKPDVEASCYPRIKVNDLVGAAEHAARLMNPEYSSSVPRLVFWADGSWKSVNYPLSGAGVAYKRYLEPESPWIFNAYGMYGLCSPKDAELFAIERALRIAFQEAQLCCRPAAEGDHSGEELFPTVFVLTDSQPSLRGIDEGTRGAKRPSCLVNSILDGMQQLGKLGVLVELHWVPGHTNVEHLLGNKYADQLALLGRQCVLEWQPEMAYEHRGKFLEAFRTPVPFGLQLETGAVRIKQTKRMISSNGLPLSQETSLPKQLASSRIVEPENLGPCLIGADLGGEPIYHRGPGLDVNDSVTDDELEIVM</sequence>
<keyword evidence="4" id="KW-1185">Reference proteome</keyword>
<dbReference type="EMBL" id="JAFIMR010000029">
    <property type="protein sequence ID" value="KAI1861486.1"/>
    <property type="molecule type" value="Genomic_DNA"/>
</dbReference>